<feature type="transmembrane region" description="Helical" evidence="7">
    <location>
        <begin position="59"/>
        <end position="78"/>
    </location>
</feature>
<gene>
    <name evidence="9" type="ORF">BKIR_c46_0484</name>
</gene>
<evidence type="ECO:0000313" key="10">
    <source>
        <dbReference type="Proteomes" id="UP000003511"/>
    </source>
</evidence>
<name>G4MDQ2_9BURK</name>
<feature type="domain" description="Glycine transporter" evidence="8">
    <location>
        <begin position="88"/>
        <end position="161"/>
    </location>
</feature>
<sequence length="222" mass="24816">MEALAIFAYAFSGLIEARKRRLDAVGAFLVALITAFGRGTVRDVLLSRRPFYWVEHQDYVLFIFAMSIFAPLFLRVTSRLFDQRALLVTDAIGLGFFSVSGTSIALDAQMPAFTATMMGVVTGVFGGVLRDVLCNEVPLILRDSRPYAACAFAGCWIYLGLDRLDVDTIYNVLFSTAFILLARLVTFKFDIRLPPLAVRPRAAKEERNGRENPSFCYNPEVF</sequence>
<dbReference type="STRING" id="1055526.BKIR_c46_0484"/>
<keyword evidence="5 7" id="KW-1133">Transmembrane helix</keyword>
<dbReference type="GO" id="GO:0005886">
    <property type="term" value="C:plasma membrane"/>
    <property type="evidence" value="ECO:0007669"/>
    <property type="project" value="UniProtKB-SubCell"/>
</dbReference>
<keyword evidence="6 7" id="KW-0472">Membrane</keyword>
<evidence type="ECO:0000256" key="5">
    <source>
        <dbReference type="ARBA" id="ARBA00022989"/>
    </source>
</evidence>
<feature type="transmembrane region" description="Helical" evidence="7">
    <location>
        <begin position="173"/>
        <end position="191"/>
    </location>
</feature>
<dbReference type="AlphaFoldDB" id="G4MDQ2"/>
<evidence type="ECO:0000259" key="8">
    <source>
        <dbReference type="Pfam" id="PF03458"/>
    </source>
</evidence>
<evidence type="ECO:0000256" key="6">
    <source>
        <dbReference type="ARBA" id="ARBA00023136"/>
    </source>
</evidence>
<comment type="subcellular location">
    <subcellularLocation>
        <location evidence="1">Cell membrane</location>
        <topology evidence="1">Multi-pass membrane protein</topology>
    </subcellularLocation>
</comment>
<keyword evidence="10" id="KW-1185">Reference proteome</keyword>
<feature type="domain" description="Glycine transporter" evidence="8">
    <location>
        <begin position="2"/>
        <end position="73"/>
    </location>
</feature>
<reference evidence="9 10" key="1">
    <citation type="submission" date="2011-09" db="EMBL/GenBank/DDBJ databases">
        <authorList>
            <person name="Carlier A."/>
        </authorList>
    </citation>
    <scope>NUCLEOTIDE SEQUENCE [LARGE SCALE GENOMIC DNA]</scope>
    <source>
        <strain evidence="9 10">UZHbot1</strain>
    </source>
</reference>
<dbReference type="HOGENOM" id="CLU_064906_3_1_4"/>
<protein>
    <submittedName>
        <fullName evidence="9">Probable transmembrane protein</fullName>
    </submittedName>
</protein>
<dbReference type="InterPro" id="IPR005115">
    <property type="entry name" value="Gly_transporter"/>
</dbReference>
<evidence type="ECO:0000256" key="4">
    <source>
        <dbReference type="ARBA" id="ARBA00022692"/>
    </source>
</evidence>
<dbReference type="BioCyc" id="CBUR1055526:G10QW-1582-MONOMER"/>
<keyword evidence="4 7" id="KW-0812">Transmembrane</keyword>
<dbReference type="PANTHER" id="PTHR30506:SF3">
    <property type="entry name" value="UPF0126 INNER MEMBRANE PROTEIN YADS-RELATED"/>
    <property type="match status" value="1"/>
</dbReference>
<dbReference type="Proteomes" id="UP000003511">
    <property type="component" value="Unassembled WGS sequence"/>
</dbReference>
<comment type="caution">
    <text evidence="9">The sequence shown here is derived from an EMBL/GenBank/DDBJ whole genome shotgun (WGS) entry which is preliminary data.</text>
</comment>
<accession>G4MDQ2</accession>
<evidence type="ECO:0000256" key="7">
    <source>
        <dbReference type="SAM" id="Phobius"/>
    </source>
</evidence>
<keyword evidence="3" id="KW-1003">Cell membrane</keyword>
<evidence type="ECO:0000256" key="2">
    <source>
        <dbReference type="ARBA" id="ARBA00008193"/>
    </source>
</evidence>
<organism evidence="9 10">
    <name type="scientific">Candidatus Paraburkholderia kirkii UZHbot1</name>
    <dbReference type="NCBI Taxonomy" id="1055526"/>
    <lineage>
        <taxon>Bacteria</taxon>
        <taxon>Pseudomonadati</taxon>
        <taxon>Pseudomonadota</taxon>
        <taxon>Betaproteobacteria</taxon>
        <taxon>Burkholderiales</taxon>
        <taxon>Burkholderiaceae</taxon>
        <taxon>Paraburkholderia</taxon>
    </lineage>
</organism>
<proteinExistence type="inferred from homology"/>
<reference evidence="9 10" key="2">
    <citation type="submission" date="2011-10" db="EMBL/GenBank/DDBJ databases">
        <title>Draft genome sequence of Candidatus Burkholderia kirkii.</title>
        <authorList>
            <person name="Carlier A.L."/>
            <person name="Eberl L."/>
        </authorList>
    </citation>
    <scope>NUCLEOTIDE SEQUENCE [LARGE SCALE GENOMIC DNA]</scope>
    <source>
        <strain evidence="9 10">UZHbot1</strain>
    </source>
</reference>
<evidence type="ECO:0000313" key="9">
    <source>
        <dbReference type="EMBL" id="CCD39281.1"/>
    </source>
</evidence>
<comment type="similarity">
    <text evidence="2">Belongs to the UPF0126 family.</text>
</comment>
<dbReference type="EMBL" id="CAFE01000212">
    <property type="protein sequence ID" value="CCD39281.1"/>
    <property type="molecule type" value="Genomic_DNA"/>
</dbReference>
<evidence type="ECO:0000256" key="1">
    <source>
        <dbReference type="ARBA" id="ARBA00004651"/>
    </source>
</evidence>
<dbReference type="PANTHER" id="PTHR30506">
    <property type="entry name" value="INNER MEMBRANE PROTEIN"/>
    <property type="match status" value="1"/>
</dbReference>
<feature type="transmembrane region" description="Helical" evidence="7">
    <location>
        <begin position="21"/>
        <end position="39"/>
    </location>
</feature>
<evidence type="ECO:0000256" key="3">
    <source>
        <dbReference type="ARBA" id="ARBA00022475"/>
    </source>
</evidence>
<feature type="transmembrane region" description="Helical" evidence="7">
    <location>
        <begin position="85"/>
        <end position="106"/>
    </location>
</feature>
<dbReference type="Pfam" id="PF03458">
    <property type="entry name" value="Gly_transporter"/>
    <property type="match status" value="2"/>
</dbReference>